<organism evidence="1 2">
    <name type="scientific">Paragonimus westermani</name>
    <dbReference type="NCBI Taxonomy" id="34504"/>
    <lineage>
        <taxon>Eukaryota</taxon>
        <taxon>Metazoa</taxon>
        <taxon>Spiralia</taxon>
        <taxon>Lophotrochozoa</taxon>
        <taxon>Platyhelminthes</taxon>
        <taxon>Trematoda</taxon>
        <taxon>Digenea</taxon>
        <taxon>Plagiorchiida</taxon>
        <taxon>Troglotremata</taxon>
        <taxon>Troglotrematidae</taxon>
        <taxon>Paragonimus</taxon>
    </lineage>
</organism>
<keyword evidence="2" id="KW-1185">Reference proteome</keyword>
<dbReference type="EMBL" id="JTDF01001524">
    <property type="protein sequence ID" value="KAF8569890.1"/>
    <property type="molecule type" value="Genomic_DNA"/>
</dbReference>
<reference evidence="1 2" key="1">
    <citation type="submission" date="2019-07" db="EMBL/GenBank/DDBJ databases">
        <title>Annotation for the trematode Paragonimus westermani.</title>
        <authorList>
            <person name="Choi Y.-J."/>
        </authorList>
    </citation>
    <scope>NUCLEOTIDE SEQUENCE [LARGE SCALE GENOMIC DNA]</scope>
    <source>
        <strain evidence="1">180907_Pwestermani</strain>
    </source>
</reference>
<evidence type="ECO:0000313" key="2">
    <source>
        <dbReference type="Proteomes" id="UP000699462"/>
    </source>
</evidence>
<sequence length="84" mass="9343">MEPELCTSQVPIQASTIYGTSPHSLTRICASTSRRYSNCLVKNLLRHLPFVSSNSGARVILQIDNHLVKLLRGTQKIGDQLFMS</sequence>
<accession>A0A8T0DQI1</accession>
<proteinExistence type="predicted"/>
<dbReference type="Proteomes" id="UP000699462">
    <property type="component" value="Unassembled WGS sequence"/>
</dbReference>
<evidence type="ECO:0000313" key="1">
    <source>
        <dbReference type="EMBL" id="KAF8569890.1"/>
    </source>
</evidence>
<gene>
    <name evidence="1" type="ORF">P879_02069</name>
</gene>
<protein>
    <submittedName>
        <fullName evidence="1">Uncharacterized protein</fullName>
    </submittedName>
</protein>
<name>A0A8T0DQI1_9TREM</name>
<comment type="caution">
    <text evidence="1">The sequence shown here is derived from an EMBL/GenBank/DDBJ whole genome shotgun (WGS) entry which is preliminary data.</text>
</comment>
<dbReference type="AlphaFoldDB" id="A0A8T0DQI1"/>